<proteinExistence type="predicted"/>
<sequence length="232" mass="24998">MKNFTFKALALCLSGVVLLSCEQAEESEVNPISVTQSKNFGTDPTSCEIIEFDAATPVTYDKGAAATVYSENTPVRIMGQYRKNKGDYHKQNRALMFNTTNPDANNAAFKTPSPAAIRPMGDVLTLGKAKGDVNELYTKGGRIELDFSAMGSIELKGIHVLDITADEADSKIELIGKKNKVIKTMALPVTGAYGATRLRIDTPGVVKLRVVFGPNSTRTGGGAIDVIEFCRE</sequence>
<keyword evidence="3" id="KW-1185">Reference proteome</keyword>
<dbReference type="EMBL" id="JBHTLD010000065">
    <property type="protein sequence ID" value="MFD1186364.1"/>
    <property type="molecule type" value="Genomic_DNA"/>
</dbReference>
<organism evidence="2 3">
    <name type="scientific">Pontibacter rugosus</name>
    <dbReference type="NCBI Taxonomy" id="1745966"/>
    <lineage>
        <taxon>Bacteria</taxon>
        <taxon>Pseudomonadati</taxon>
        <taxon>Bacteroidota</taxon>
        <taxon>Cytophagia</taxon>
        <taxon>Cytophagales</taxon>
        <taxon>Hymenobacteraceae</taxon>
        <taxon>Pontibacter</taxon>
    </lineage>
</organism>
<dbReference type="RefSeq" id="WP_377526082.1">
    <property type="nucleotide sequence ID" value="NZ_JBHTLD010000065.1"/>
</dbReference>
<accession>A0ABW3SNA8</accession>
<evidence type="ECO:0000313" key="2">
    <source>
        <dbReference type="EMBL" id="MFD1186364.1"/>
    </source>
</evidence>
<dbReference type="Proteomes" id="UP001597094">
    <property type="component" value="Unassembled WGS sequence"/>
</dbReference>
<keyword evidence="1" id="KW-0732">Signal</keyword>
<comment type="caution">
    <text evidence="2">The sequence shown here is derived from an EMBL/GenBank/DDBJ whole genome shotgun (WGS) entry which is preliminary data.</text>
</comment>
<dbReference type="PROSITE" id="PS51257">
    <property type="entry name" value="PROKAR_LIPOPROTEIN"/>
    <property type="match status" value="1"/>
</dbReference>
<reference evidence="3" key="1">
    <citation type="journal article" date="2019" name="Int. J. Syst. Evol. Microbiol.">
        <title>The Global Catalogue of Microorganisms (GCM) 10K type strain sequencing project: providing services to taxonomists for standard genome sequencing and annotation.</title>
        <authorList>
            <consortium name="The Broad Institute Genomics Platform"/>
            <consortium name="The Broad Institute Genome Sequencing Center for Infectious Disease"/>
            <person name="Wu L."/>
            <person name="Ma J."/>
        </authorList>
    </citation>
    <scope>NUCLEOTIDE SEQUENCE [LARGE SCALE GENOMIC DNA]</scope>
    <source>
        <strain evidence="3">JCM 31319</strain>
    </source>
</reference>
<feature type="signal peptide" evidence="1">
    <location>
        <begin position="1"/>
        <end position="24"/>
    </location>
</feature>
<name>A0ABW3SNA8_9BACT</name>
<gene>
    <name evidence="2" type="ORF">ACFQ2O_09120</name>
</gene>
<evidence type="ECO:0000313" key="3">
    <source>
        <dbReference type="Proteomes" id="UP001597094"/>
    </source>
</evidence>
<protein>
    <submittedName>
        <fullName evidence="2">Uncharacterized protein</fullName>
    </submittedName>
</protein>
<evidence type="ECO:0000256" key="1">
    <source>
        <dbReference type="SAM" id="SignalP"/>
    </source>
</evidence>
<feature type="chain" id="PRO_5046322341" evidence="1">
    <location>
        <begin position="25"/>
        <end position="232"/>
    </location>
</feature>